<dbReference type="PROSITE" id="PS51257">
    <property type="entry name" value="PROKAR_LIPOPROTEIN"/>
    <property type="match status" value="1"/>
</dbReference>
<reference evidence="2 3" key="1">
    <citation type="submission" date="2013-01" db="EMBL/GenBank/DDBJ databases">
        <title>The Genome Sequence of Clostridium colicanis 209318.</title>
        <authorList>
            <consortium name="The Broad Institute Genome Sequencing Platform"/>
            <person name="Earl A."/>
            <person name="Ward D."/>
            <person name="Feldgarden M."/>
            <person name="Gevers D."/>
            <person name="Courvalin P."/>
            <person name="Lambert T."/>
            <person name="Walker B."/>
            <person name="Young S.K."/>
            <person name="Zeng Q."/>
            <person name="Gargeya S."/>
            <person name="Fitzgerald M."/>
            <person name="Haas B."/>
            <person name="Abouelleil A."/>
            <person name="Alvarado L."/>
            <person name="Arachchi H.M."/>
            <person name="Berlin A.M."/>
            <person name="Chapman S.B."/>
            <person name="Dewar J."/>
            <person name="Goldberg J."/>
            <person name="Griggs A."/>
            <person name="Gujja S."/>
            <person name="Hansen M."/>
            <person name="Howarth C."/>
            <person name="Imamovic A."/>
            <person name="Larimer J."/>
            <person name="McCowan C."/>
            <person name="Murphy C."/>
            <person name="Neiman D."/>
            <person name="Pearson M."/>
            <person name="Priest M."/>
            <person name="Roberts A."/>
            <person name="Saif S."/>
            <person name="Shea T."/>
            <person name="Sisk P."/>
            <person name="Sykes S."/>
            <person name="Wortman J."/>
            <person name="Nusbaum C."/>
            <person name="Birren B."/>
        </authorList>
    </citation>
    <scope>NUCLEOTIDE SEQUENCE [LARGE SCALE GENOMIC DNA]</scope>
    <source>
        <strain evidence="2 3">209318</strain>
    </source>
</reference>
<dbReference type="Proteomes" id="UP000013097">
    <property type="component" value="Unassembled WGS sequence"/>
</dbReference>
<dbReference type="RefSeq" id="WP_002597835.1">
    <property type="nucleotide sequence ID" value="NZ_KB850956.1"/>
</dbReference>
<gene>
    <name evidence="2" type="ORF">HMPREF1092_01334</name>
</gene>
<sequence>MKKLKGILLIGVLMIGTLLLAACGGTTSTPEEVASKYLENITKKDFNDENVKKETLDLIHSSVSNKEDAIEASKNISEMFDSVKKEFESYGAGEKFEEFKKATIDGIKIEKKKETVENDIAEVEYLITVPTIDQLEFKKKIENLVAEKLKNTKLEDLDKNELMNEAVDLIISEIKKGEKLESEDITIELKKDGKNWAITSTY</sequence>
<feature type="signal peptide" evidence="1">
    <location>
        <begin position="1"/>
        <end position="21"/>
    </location>
</feature>
<accession>N9Y1R9</accession>
<dbReference type="HOGENOM" id="CLU_1352671_0_0_9"/>
<evidence type="ECO:0000256" key="1">
    <source>
        <dbReference type="SAM" id="SignalP"/>
    </source>
</evidence>
<keyword evidence="1" id="KW-0732">Signal</keyword>
<name>N9Y1R9_9CLOT</name>
<dbReference type="EMBL" id="AGYT01000008">
    <property type="protein sequence ID" value="ENZ02099.1"/>
    <property type="molecule type" value="Genomic_DNA"/>
</dbReference>
<organism evidence="2 3">
    <name type="scientific">Clostridium thermobutyricum</name>
    <dbReference type="NCBI Taxonomy" id="29372"/>
    <lineage>
        <taxon>Bacteria</taxon>
        <taxon>Bacillati</taxon>
        <taxon>Bacillota</taxon>
        <taxon>Clostridia</taxon>
        <taxon>Eubacteriales</taxon>
        <taxon>Clostridiaceae</taxon>
        <taxon>Clostridium</taxon>
    </lineage>
</organism>
<comment type="caution">
    <text evidence="2">The sequence shown here is derived from an EMBL/GenBank/DDBJ whole genome shotgun (WGS) entry which is preliminary data.</text>
</comment>
<feature type="chain" id="PRO_5038725660" description="DUF5105 domain-containing protein" evidence="1">
    <location>
        <begin position="22"/>
        <end position="202"/>
    </location>
</feature>
<evidence type="ECO:0000313" key="3">
    <source>
        <dbReference type="Proteomes" id="UP000013097"/>
    </source>
</evidence>
<dbReference type="PATRIC" id="fig|999411.4.peg.1309"/>
<keyword evidence="3" id="KW-1185">Reference proteome</keyword>
<evidence type="ECO:0008006" key="4">
    <source>
        <dbReference type="Google" id="ProtNLM"/>
    </source>
</evidence>
<evidence type="ECO:0000313" key="2">
    <source>
        <dbReference type="EMBL" id="ENZ02099.1"/>
    </source>
</evidence>
<dbReference type="AlphaFoldDB" id="N9Y1R9"/>
<proteinExistence type="predicted"/>
<protein>
    <recommendedName>
        <fullName evidence="4">DUF5105 domain-containing protein</fullName>
    </recommendedName>
</protein>